<reference evidence="1" key="1">
    <citation type="submission" date="2021-06" db="EMBL/GenBank/DDBJ databases">
        <authorList>
            <person name="Kallberg Y."/>
            <person name="Tangrot J."/>
            <person name="Rosling A."/>
        </authorList>
    </citation>
    <scope>NUCLEOTIDE SEQUENCE</scope>
    <source>
        <strain evidence="1">MA461A</strain>
    </source>
</reference>
<comment type="caution">
    <text evidence="1">The sequence shown here is derived from an EMBL/GenBank/DDBJ whole genome shotgun (WGS) entry which is preliminary data.</text>
</comment>
<protein>
    <submittedName>
        <fullName evidence="1">25359_t:CDS:1</fullName>
    </submittedName>
</protein>
<feature type="non-terminal residue" evidence="1">
    <location>
        <position position="1"/>
    </location>
</feature>
<organism evidence="1 2">
    <name type="scientific">Racocetra persica</name>
    <dbReference type="NCBI Taxonomy" id="160502"/>
    <lineage>
        <taxon>Eukaryota</taxon>
        <taxon>Fungi</taxon>
        <taxon>Fungi incertae sedis</taxon>
        <taxon>Mucoromycota</taxon>
        <taxon>Glomeromycotina</taxon>
        <taxon>Glomeromycetes</taxon>
        <taxon>Diversisporales</taxon>
        <taxon>Gigasporaceae</taxon>
        <taxon>Racocetra</taxon>
    </lineage>
</organism>
<evidence type="ECO:0000313" key="1">
    <source>
        <dbReference type="EMBL" id="CAG8740225.1"/>
    </source>
</evidence>
<keyword evidence="2" id="KW-1185">Reference proteome</keyword>
<dbReference type="Proteomes" id="UP000789920">
    <property type="component" value="Unassembled WGS sequence"/>
</dbReference>
<evidence type="ECO:0000313" key="2">
    <source>
        <dbReference type="Proteomes" id="UP000789920"/>
    </source>
</evidence>
<name>A0ACA9Q9N9_9GLOM</name>
<dbReference type="EMBL" id="CAJVQC010028631">
    <property type="protein sequence ID" value="CAG8740225.1"/>
    <property type="molecule type" value="Genomic_DNA"/>
</dbReference>
<gene>
    <name evidence="1" type="ORF">RPERSI_LOCUS13077</name>
</gene>
<proteinExistence type="predicted"/>
<sequence length="289" mass="34095">PRDSKITNFAQKVHPHPQCIQKQYEEALLRWMLCLNQPLSTVTDKAYKEKMAVFDPSFIILEEKKIRTMIMKSYNYNQEDLRNLIQSIKNGLLMTDFWSSKAKHGYLRITATWITPNFEIKDVILENKYIPSPHTSRVIAKELHKCIVSWNLVGRIISITTDNGRNMLAIRKGLALTEILVACSRRLIQFFQYQKQVERLEEVQKKLGYTDVLRCIQDISTYWNSLYYAWDHFFSLKDAIIQLQTDLFISLDREIKKDGNKLKRILLSDDEWELLDQLIDLLILFEEAT</sequence>
<accession>A0ACA9Q9N9</accession>